<feature type="transmembrane region" description="Helical" evidence="2">
    <location>
        <begin position="41"/>
        <end position="65"/>
    </location>
</feature>
<keyword evidence="2" id="KW-0472">Membrane</keyword>
<comment type="caution">
    <text evidence="3">The sequence shown here is derived from an EMBL/GenBank/DDBJ whole genome shotgun (WGS) entry which is preliminary data.</text>
</comment>
<sequence length="169" mass="18623">MGNKESRAAKKLEKKQAKLQKKYESLEGGGKFKKWRNDRPFWGATLTLLAGLMILYIPLQLYAIAFVPGSLVFVGFLFGGLILIVGGCAYFYPKLSTLFGVMTIFLSVLSIMGALGGFIIGTIIGIVGGALCIAWQQEEVSIDTPSENKRVKRRPKHQRPVENNQSLQA</sequence>
<proteinExistence type="predicted"/>
<dbReference type="InterPro" id="IPR036259">
    <property type="entry name" value="MFS_trans_sf"/>
</dbReference>
<dbReference type="RefSeq" id="WP_343836841.1">
    <property type="nucleotide sequence ID" value="NZ_BAAADO010000001.1"/>
</dbReference>
<dbReference type="Proteomes" id="UP001500880">
    <property type="component" value="Unassembled WGS sequence"/>
</dbReference>
<organism evidence="3 4">
    <name type="scientific">Salinibacillus aidingensis</name>
    <dbReference type="NCBI Taxonomy" id="237684"/>
    <lineage>
        <taxon>Bacteria</taxon>
        <taxon>Bacillati</taxon>
        <taxon>Bacillota</taxon>
        <taxon>Bacilli</taxon>
        <taxon>Bacillales</taxon>
        <taxon>Bacillaceae</taxon>
        <taxon>Salinibacillus</taxon>
    </lineage>
</organism>
<feature type="region of interest" description="Disordered" evidence="1">
    <location>
        <begin position="145"/>
        <end position="169"/>
    </location>
</feature>
<evidence type="ECO:0000256" key="1">
    <source>
        <dbReference type="SAM" id="MobiDB-lite"/>
    </source>
</evidence>
<protein>
    <submittedName>
        <fullName evidence="3">Uncharacterized protein</fullName>
    </submittedName>
</protein>
<evidence type="ECO:0000313" key="4">
    <source>
        <dbReference type="Proteomes" id="UP001500880"/>
    </source>
</evidence>
<dbReference type="EMBL" id="BAAADO010000001">
    <property type="protein sequence ID" value="GAA0481934.1"/>
    <property type="molecule type" value="Genomic_DNA"/>
</dbReference>
<name>A0ABP3KKX0_9BACI</name>
<accession>A0ABP3KKX0</accession>
<gene>
    <name evidence="3" type="ORF">GCM10008986_03370</name>
</gene>
<evidence type="ECO:0000256" key="2">
    <source>
        <dbReference type="SAM" id="Phobius"/>
    </source>
</evidence>
<keyword evidence="2" id="KW-0812">Transmembrane</keyword>
<dbReference type="Pfam" id="PF19609">
    <property type="entry name" value="DUF6114"/>
    <property type="match status" value="1"/>
</dbReference>
<evidence type="ECO:0000313" key="3">
    <source>
        <dbReference type="EMBL" id="GAA0481934.1"/>
    </source>
</evidence>
<keyword evidence="2" id="KW-1133">Transmembrane helix</keyword>
<feature type="transmembrane region" description="Helical" evidence="2">
    <location>
        <begin position="71"/>
        <end position="92"/>
    </location>
</feature>
<feature type="transmembrane region" description="Helical" evidence="2">
    <location>
        <begin position="104"/>
        <end position="131"/>
    </location>
</feature>
<dbReference type="SUPFAM" id="SSF103473">
    <property type="entry name" value="MFS general substrate transporter"/>
    <property type="match status" value="1"/>
</dbReference>
<reference evidence="4" key="1">
    <citation type="journal article" date="2019" name="Int. J. Syst. Evol. Microbiol.">
        <title>The Global Catalogue of Microorganisms (GCM) 10K type strain sequencing project: providing services to taxonomists for standard genome sequencing and annotation.</title>
        <authorList>
            <consortium name="The Broad Institute Genomics Platform"/>
            <consortium name="The Broad Institute Genome Sequencing Center for Infectious Disease"/>
            <person name="Wu L."/>
            <person name="Ma J."/>
        </authorList>
    </citation>
    <scope>NUCLEOTIDE SEQUENCE [LARGE SCALE GENOMIC DNA]</scope>
    <source>
        <strain evidence="4">JCM 12389</strain>
    </source>
</reference>
<keyword evidence="4" id="KW-1185">Reference proteome</keyword>
<dbReference type="InterPro" id="IPR046096">
    <property type="entry name" value="DUF6114"/>
</dbReference>
<dbReference type="Gene3D" id="1.20.1250.20">
    <property type="entry name" value="MFS general substrate transporter like domains"/>
    <property type="match status" value="1"/>
</dbReference>